<comment type="caution">
    <text evidence="1">The sequence shown here is derived from an EMBL/GenBank/DDBJ whole genome shotgun (WGS) entry which is preliminary data.</text>
</comment>
<proteinExistence type="predicted"/>
<dbReference type="Proteomes" id="UP001446871">
    <property type="component" value="Unassembled WGS sequence"/>
</dbReference>
<evidence type="ECO:0000313" key="1">
    <source>
        <dbReference type="EMBL" id="KAK8063153.1"/>
    </source>
</evidence>
<sequence length="81" mass="8649">MLLPAVHIPLPPVIPMLLARLGCNYYPVATTRADRWANQKHEAGDLDLGGRLLLLLLGGLADAAKARSLRGWPQPASDGPS</sequence>
<evidence type="ECO:0000313" key="2">
    <source>
        <dbReference type="Proteomes" id="UP001446871"/>
    </source>
</evidence>
<name>A0ABR1UZC8_9PEZI</name>
<keyword evidence="2" id="KW-1185">Reference proteome</keyword>
<organism evidence="1 2">
    <name type="scientific">Apiospora saccharicola</name>
    <dbReference type="NCBI Taxonomy" id="335842"/>
    <lineage>
        <taxon>Eukaryota</taxon>
        <taxon>Fungi</taxon>
        <taxon>Dikarya</taxon>
        <taxon>Ascomycota</taxon>
        <taxon>Pezizomycotina</taxon>
        <taxon>Sordariomycetes</taxon>
        <taxon>Xylariomycetidae</taxon>
        <taxon>Amphisphaeriales</taxon>
        <taxon>Apiosporaceae</taxon>
        <taxon>Apiospora</taxon>
    </lineage>
</organism>
<reference evidence="1 2" key="1">
    <citation type="submission" date="2023-01" db="EMBL/GenBank/DDBJ databases">
        <title>Analysis of 21 Apiospora genomes using comparative genomics revels a genus with tremendous synthesis potential of carbohydrate active enzymes and secondary metabolites.</title>
        <authorList>
            <person name="Sorensen T."/>
        </authorList>
    </citation>
    <scope>NUCLEOTIDE SEQUENCE [LARGE SCALE GENOMIC DNA]</scope>
    <source>
        <strain evidence="1 2">CBS 83171</strain>
    </source>
</reference>
<protein>
    <submittedName>
        <fullName evidence="1">Uncharacterized protein</fullName>
    </submittedName>
</protein>
<gene>
    <name evidence="1" type="ORF">PG996_007805</name>
</gene>
<dbReference type="EMBL" id="JAQQWM010000005">
    <property type="protein sequence ID" value="KAK8063153.1"/>
    <property type="molecule type" value="Genomic_DNA"/>
</dbReference>
<accession>A0ABR1UZC8</accession>